<dbReference type="RefSeq" id="WP_203552138.1">
    <property type="nucleotide sequence ID" value="NZ_JACAOD020000005.1"/>
</dbReference>
<dbReference type="SMART" id="SM00883">
    <property type="entry name" value="Cpn10"/>
    <property type="match status" value="1"/>
</dbReference>
<dbReference type="InterPro" id="IPR037124">
    <property type="entry name" value="Chaperonin_GroES_sf"/>
</dbReference>
<protein>
    <recommendedName>
        <fullName evidence="3">10 kDa chaperonin</fullName>
    </recommendedName>
</protein>
<dbReference type="InterPro" id="IPR011032">
    <property type="entry name" value="GroES-like_sf"/>
</dbReference>
<comment type="caution">
    <text evidence="4">The sequence shown here is derived from an EMBL/GenBank/DDBJ whole genome shotgun (WGS) entry which is preliminary data.</text>
</comment>
<keyword evidence="5" id="KW-1185">Reference proteome</keyword>
<comment type="subunit">
    <text evidence="3">Heptamer of 7 subunits arranged in a ring.</text>
</comment>
<dbReference type="CDD" id="cd00320">
    <property type="entry name" value="cpn10"/>
    <property type="match status" value="1"/>
</dbReference>
<evidence type="ECO:0000256" key="1">
    <source>
        <dbReference type="ARBA" id="ARBA00006975"/>
    </source>
</evidence>
<accession>A0ABS5CY28</accession>
<dbReference type="Pfam" id="PF00166">
    <property type="entry name" value="Cpn10"/>
    <property type="match status" value="1"/>
</dbReference>
<evidence type="ECO:0000313" key="5">
    <source>
        <dbReference type="Proteomes" id="UP001195571"/>
    </source>
</evidence>
<dbReference type="PANTHER" id="PTHR10772">
    <property type="entry name" value="10 KDA HEAT SHOCK PROTEIN"/>
    <property type="match status" value="1"/>
</dbReference>
<dbReference type="InterPro" id="IPR020818">
    <property type="entry name" value="Chaperonin_GroES"/>
</dbReference>
<keyword evidence="2 3" id="KW-0143">Chaperone</keyword>
<comment type="similarity">
    <text evidence="1 3">Belongs to the GroES chaperonin family.</text>
</comment>
<evidence type="ECO:0000256" key="3">
    <source>
        <dbReference type="RuleBase" id="RU000535"/>
    </source>
</evidence>
<proteinExistence type="inferred from homology"/>
<dbReference type="PANTHER" id="PTHR10772:SF63">
    <property type="entry name" value="20 KDA CHAPERONIN, CHLOROPLASTIC"/>
    <property type="match status" value="1"/>
</dbReference>
<gene>
    <name evidence="4" type="ORF">CHTY_001360</name>
</gene>
<dbReference type="Gene3D" id="2.30.33.40">
    <property type="entry name" value="GroES chaperonin"/>
    <property type="match status" value="1"/>
</dbReference>
<organism evidence="4 5">
    <name type="scientific">Candidatus Phytoplasma meliae</name>
    <dbReference type="NCBI Taxonomy" id="1848402"/>
    <lineage>
        <taxon>Bacteria</taxon>
        <taxon>Bacillati</taxon>
        <taxon>Mycoplasmatota</taxon>
        <taxon>Mollicutes</taxon>
        <taxon>Acholeplasmatales</taxon>
        <taxon>Acholeplasmataceae</taxon>
        <taxon>Candidatus Phytoplasma</taxon>
        <taxon>16SrXIII (Mexican periwinkle virescence group)</taxon>
    </lineage>
</organism>
<sequence length="89" mass="9805">MKKTIVPLHDNVVLKLKMEETKTDSGILLALSEKEKSSVGIVVNVGPKVEGLCQNDEVVYKSYAGSKITLDQEEYLILAMKDILAQIKA</sequence>
<dbReference type="EMBL" id="JACAOD020000005">
    <property type="protein sequence ID" value="MBP5835875.1"/>
    <property type="molecule type" value="Genomic_DNA"/>
</dbReference>
<evidence type="ECO:0000313" key="4">
    <source>
        <dbReference type="EMBL" id="MBP5835875.1"/>
    </source>
</evidence>
<evidence type="ECO:0000256" key="2">
    <source>
        <dbReference type="ARBA" id="ARBA00023186"/>
    </source>
</evidence>
<dbReference type="PRINTS" id="PR00297">
    <property type="entry name" value="CHAPERONIN10"/>
</dbReference>
<comment type="function">
    <text evidence="3">Together with the chaperonin GroEL, plays an essential role in assisting protein folding. The GroEL-GroES system forms a nano-cage that allows encapsulation of the non-native substrate proteins and provides a physical environment optimized to promote and accelerate protein folding. GroES binds to the apical surface of the GroEL ring, thereby capping the opening of the GroEL channel.</text>
</comment>
<dbReference type="Proteomes" id="UP001195571">
    <property type="component" value="Unassembled WGS sequence"/>
</dbReference>
<dbReference type="SUPFAM" id="SSF50129">
    <property type="entry name" value="GroES-like"/>
    <property type="match status" value="1"/>
</dbReference>
<name>A0ABS5CY28_9MOLU</name>
<reference evidence="4" key="1">
    <citation type="submission" date="2021-04" db="EMBL/GenBank/DDBJ databases">
        <title>Genomic features of Candidatus Phytoplasma meliae isolate ChTYXIII (1SrXIII-G).</title>
        <authorList>
            <person name="Fernandez F.D."/>
            <person name="Conci L.R."/>
        </authorList>
    </citation>
    <scope>NUCLEOTIDE SEQUENCE [LARGE SCALE GENOMIC DNA]</scope>
    <source>
        <strain evidence="4">ChTYXIII-Mo</strain>
    </source>
</reference>